<dbReference type="GO" id="GO:0016020">
    <property type="term" value="C:membrane"/>
    <property type="evidence" value="ECO:0007669"/>
    <property type="project" value="UniProtKB-SubCell"/>
</dbReference>
<dbReference type="Proteomes" id="UP001147830">
    <property type="component" value="Unassembled WGS sequence"/>
</dbReference>
<evidence type="ECO:0000259" key="7">
    <source>
        <dbReference type="Pfam" id="PF00892"/>
    </source>
</evidence>
<keyword evidence="9" id="KW-1185">Reference proteome</keyword>
<evidence type="ECO:0000256" key="3">
    <source>
        <dbReference type="ARBA" id="ARBA00022692"/>
    </source>
</evidence>
<keyword evidence="3 6" id="KW-0812">Transmembrane</keyword>
<comment type="caution">
    <text evidence="8">The sequence shown here is derived from an EMBL/GenBank/DDBJ whole genome shotgun (WGS) entry which is preliminary data.</text>
</comment>
<feature type="transmembrane region" description="Helical" evidence="6">
    <location>
        <begin position="59"/>
        <end position="79"/>
    </location>
</feature>
<feature type="domain" description="EamA" evidence="7">
    <location>
        <begin position="145"/>
        <end position="282"/>
    </location>
</feature>
<evidence type="ECO:0000256" key="5">
    <source>
        <dbReference type="ARBA" id="ARBA00023136"/>
    </source>
</evidence>
<name>A0A9X2WIL9_9GAMM</name>
<feature type="transmembrane region" description="Helical" evidence="6">
    <location>
        <begin position="174"/>
        <end position="193"/>
    </location>
</feature>
<dbReference type="PANTHER" id="PTHR32322:SF2">
    <property type="entry name" value="EAMA DOMAIN-CONTAINING PROTEIN"/>
    <property type="match status" value="1"/>
</dbReference>
<dbReference type="EMBL" id="JAOANI010000031">
    <property type="protein sequence ID" value="MCT7361048.1"/>
    <property type="molecule type" value="Genomic_DNA"/>
</dbReference>
<comment type="subcellular location">
    <subcellularLocation>
        <location evidence="1">Membrane</location>
        <topology evidence="1">Multi-pass membrane protein</topology>
    </subcellularLocation>
</comment>
<dbReference type="InterPro" id="IPR050638">
    <property type="entry name" value="AA-Vitamin_Transporters"/>
</dbReference>
<dbReference type="AlphaFoldDB" id="A0A9X2WIL9"/>
<feature type="transmembrane region" description="Helical" evidence="6">
    <location>
        <begin position="29"/>
        <end position="47"/>
    </location>
</feature>
<sequence>MSFMLLSALAWSLFDLARKKLTAHAAPLTLAIWLSAGVTPLYLLLWLSQGAALPQAAYWPPALVSLLFSALASVCYIQALSVGRIALLVPVLSFTPVVAALFSLWLLDESLSQLQWLAMLSIVLAIFLLHSGWNLLLKPRAVGTGFGLMLIVALCWGAGIVFDKLALTSATVFFHGLIQSAGMCLVLLLASMLDSVRRKRKPELPHYDGPKGLLALALLVFVLAVSGQWLALDEVHPGIVETAKRGIGIIGAACWGVWLFGEKVKPWQLLLMLLIIVATAGLALH</sequence>
<keyword evidence="5 6" id="KW-0472">Membrane</keyword>
<dbReference type="InterPro" id="IPR000620">
    <property type="entry name" value="EamA_dom"/>
</dbReference>
<reference evidence="8" key="1">
    <citation type="journal article" date="2022" name="Front. Microbiol.">
        <title>Genome-based taxonomic rearrangement of Oceanobacter-related bacteria including the description of Thalassolituus hydrocarbonoclasticus sp. nov. and Thalassolituus pacificus sp. nov. and emended description of the genus Thalassolituus.</title>
        <authorList>
            <person name="Dong C."/>
            <person name="Wei L."/>
            <person name="Wang J."/>
            <person name="Lai Q."/>
            <person name="Huang Z."/>
            <person name="Shao Z."/>
        </authorList>
    </citation>
    <scope>NUCLEOTIDE SEQUENCE</scope>
    <source>
        <strain evidence="8">59MF3M-4</strain>
    </source>
</reference>
<feature type="transmembrane region" description="Helical" evidence="6">
    <location>
        <begin position="85"/>
        <end position="107"/>
    </location>
</feature>
<feature type="transmembrane region" description="Helical" evidence="6">
    <location>
        <begin position="142"/>
        <end position="162"/>
    </location>
</feature>
<feature type="domain" description="EamA" evidence="7">
    <location>
        <begin position="3"/>
        <end position="129"/>
    </location>
</feature>
<evidence type="ECO:0000256" key="6">
    <source>
        <dbReference type="SAM" id="Phobius"/>
    </source>
</evidence>
<keyword evidence="4 6" id="KW-1133">Transmembrane helix</keyword>
<organism evidence="8 9">
    <name type="scientific">Thalassolituus pacificus</name>
    <dbReference type="NCBI Taxonomy" id="2975440"/>
    <lineage>
        <taxon>Bacteria</taxon>
        <taxon>Pseudomonadati</taxon>
        <taxon>Pseudomonadota</taxon>
        <taxon>Gammaproteobacteria</taxon>
        <taxon>Oceanospirillales</taxon>
        <taxon>Oceanospirillaceae</taxon>
        <taxon>Thalassolituus</taxon>
    </lineage>
</organism>
<evidence type="ECO:0000313" key="8">
    <source>
        <dbReference type="EMBL" id="MCT7361048.1"/>
    </source>
</evidence>
<evidence type="ECO:0000256" key="4">
    <source>
        <dbReference type="ARBA" id="ARBA00022989"/>
    </source>
</evidence>
<accession>A0A9X2WIL9</accession>
<feature type="transmembrane region" description="Helical" evidence="6">
    <location>
        <begin position="114"/>
        <end position="136"/>
    </location>
</feature>
<feature type="transmembrane region" description="Helical" evidence="6">
    <location>
        <begin position="213"/>
        <end position="231"/>
    </location>
</feature>
<protein>
    <submittedName>
        <fullName evidence="8">DMT family transporter</fullName>
    </submittedName>
</protein>
<gene>
    <name evidence="8" type="ORF">NYR02_18670</name>
</gene>
<dbReference type="SUPFAM" id="SSF103481">
    <property type="entry name" value="Multidrug resistance efflux transporter EmrE"/>
    <property type="match status" value="2"/>
</dbReference>
<evidence type="ECO:0000256" key="2">
    <source>
        <dbReference type="ARBA" id="ARBA00007362"/>
    </source>
</evidence>
<dbReference type="Gene3D" id="1.10.3730.20">
    <property type="match status" value="2"/>
</dbReference>
<dbReference type="PANTHER" id="PTHR32322">
    <property type="entry name" value="INNER MEMBRANE TRANSPORTER"/>
    <property type="match status" value="1"/>
</dbReference>
<dbReference type="RefSeq" id="WP_260977880.1">
    <property type="nucleotide sequence ID" value="NZ_JAOANI010000031.1"/>
</dbReference>
<proteinExistence type="inferred from homology"/>
<reference evidence="8" key="2">
    <citation type="submission" date="2022-08" db="EMBL/GenBank/DDBJ databases">
        <authorList>
            <person name="Dong C."/>
        </authorList>
    </citation>
    <scope>NUCLEOTIDE SEQUENCE</scope>
    <source>
        <strain evidence="8">59MF3M-4</strain>
    </source>
</reference>
<comment type="similarity">
    <text evidence="2">Belongs to the EamA transporter family.</text>
</comment>
<dbReference type="InterPro" id="IPR037185">
    <property type="entry name" value="EmrE-like"/>
</dbReference>
<dbReference type="Pfam" id="PF00892">
    <property type="entry name" value="EamA"/>
    <property type="match status" value="2"/>
</dbReference>
<feature type="transmembrane region" description="Helical" evidence="6">
    <location>
        <begin position="267"/>
        <end position="284"/>
    </location>
</feature>
<evidence type="ECO:0000256" key="1">
    <source>
        <dbReference type="ARBA" id="ARBA00004141"/>
    </source>
</evidence>
<evidence type="ECO:0000313" key="9">
    <source>
        <dbReference type="Proteomes" id="UP001147830"/>
    </source>
</evidence>